<evidence type="ECO:0000256" key="1">
    <source>
        <dbReference type="ARBA" id="ARBA00004377"/>
    </source>
</evidence>
<dbReference type="PROSITE" id="PS00409">
    <property type="entry name" value="PROKAR_NTER_METHYL"/>
    <property type="match status" value="1"/>
</dbReference>
<reference evidence="15" key="1">
    <citation type="journal article" date="2019" name="Int. J. Syst. Evol. Microbiol.">
        <title>The Global Catalogue of Microorganisms (GCM) 10K type strain sequencing project: providing services to taxonomists for standard genome sequencing and annotation.</title>
        <authorList>
            <consortium name="The Broad Institute Genomics Platform"/>
            <consortium name="The Broad Institute Genome Sequencing Center for Infectious Disease"/>
            <person name="Wu L."/>
            <person name="Ma J."/>
        </authorList>
    </citation>
    <scope>NUCLEOTIDE SEQUENCE [LARGE SCALE GENOMIC DNA]</scope>
    <source>
        <strain evidence="15">CGMCC 1.10106</strain>
    </source>
</reference>
<proteinExistence type="inferred from homology"/>
<accession>A0ABQ1GPV3</accession>
<dbReference type="InterPro" id="IPR022346">
    <property type="entry name" value="T2SS_GspH"/>
</dbReference>
<evidence type="ECO:0000313" key="15">
    <source>
        <dbReference type="Proteomes" id="UP000618591"/>
    </source>
</evidence>
<dbReference type="Gene3D" id="3.55.40.10">
    <property type="entry name" value="minor pseudopilin epsh domain"/>
    <property type="match status" value="1"/>
</dbReference>
<dbReference type="EMBL" id="BMDW01000009">
    <property type="protein sequence ID" value="GGA48112.1"/>
    <property type="molecule type" value="Genomic_DNA"/>
</dbReference>
<dbReference type="NCBIfam" id="TIGR02532">
    <property type="entry name" value="IV_pilin_GFxxxE"/>
    <property type="match status" value="1"/>
</dbReference>
<evidence type="ECO:0000256" key="6">
    <source>
        <dbReference type="ARBA" id="ARBA00022692"/>
    </source>
</evidence>
<evidence type="ECO:0000256" key="8">
    <source>
        <dbReference type="ARBA" id="ARBA00023136"/>
    </source>
</evidence>
<dbReference type="Pfam" id="PF12019">
    <property type="entry name" value="GspH"/>
    <property type="match status" value="1"/>
</dbReference>
<evidence type="ECO:0000256" key="2">
    <source>
        <dbReference type="ARBA" id="ARBA00021549"/>
    </source>
</evidence>
<dbReference type="InterPro" id="IPR012902">
    <property type="entry name" value="N_methyl_site"/>
</dbReference>
<name>A0ABQ1GPV3_9SPHN</name>
<dbReference type="PRINTS" id="PR00885">
    <property type="entry name" value="BCTERIALGSPH"/>
</dbReference>
<comment type="similarity">
    <text evidence="9">Belongs to the GSP H family.</text>
</comment>
<feature type="region of interest" description="Disordered" evidence="11">
    <location>
        <begin position="99"/>
        <end position="118"/>
    </location>
</feature>
<sequence length="154" mass="16651">MTRFRASIDEHGFTLIELMIVVTIIGLASAAVVLALPDPRGRLTDEAERFAARTRAAHDLAIVGAQPISVWVSAGGYGFDERRDGAWVAMAERPLRVTQWSKGTSAQPSGENSRDRVLFDPTGIADRPLDVTLERSDQTIVVHVGTDGKVRIGG</sequence>
<keyword evidence="3" id="KW-1003">Cell membrane</keyword>
<comment type="caution">
    <text evidence="14">The sequence shown here is derived from an EMBL/GenBank/DDBJ whole genome shotgun (WGS) entry which is preliminary data.</text>
</comment>
<evidence type="ECO:0000256" key="5">
    <source>
        <dbReference type="ARBA" id="ARBA00022519"/>
    </source>
</evidence>
<keyword evidence="5" id="KW-0997">Cell inner membrane</keyword>
<feature type="domain" description="General secretion pathway GspH" evidence="13">
    <location>
        <begin position="46"/>
        <end position="147"/>
    </location>
</feature>
<keyword evidence="6 12" id="KW-0812">Transmembrane</keyword>
<comment type="subcellular location">
    <subcellularLocation>
        <location evidence="1">Cell inner membrane</location>
        <topology evidence="1">Single-pass membrane protein</topology>
    </subcellularLocation>
</comment>
<keyword evidence="4" id="KW-0488">Methylation</keyword>
<evidence type="ECO:0000256" key="12">
    <source>
        <dbReference type="SAM" id="Phobius"/>
    </source>
</evidence>
<keyword evidence="7 12" id="KW-1133">Transmembrane helix</keyword>
<evidence type="ECO:0000313" key="14">
    <source>
        <dbReference type="EMBL" id="GGA48112.1"/>
    </source>
</evidence>
<dbReference type="Proteomes" id="UP000618591">
    <property type="component" value="Unassembled WGS sequence"/>
</dbReference>
<evidence type="ECO:0000256" key="9">
    <source>
        <dbReference type="ARBA" id="ARBA00025772"/>
    </source>
</evidence>
<evidence type="ECO:0000259" key="13">
    <source>
        <dbReference type="Pfam" id="PF12019"/>
    </source>
</evidence>
<keyword evidence="8 12" id="KW-0472">Membrane</keyword>
<evidence type="ECO:0000256" key="10">
    <source>
        <dbReference type="ARBA" id="ARBA00030775"/>
    </source>
</evidence>
<dbReference type="InterPro" id="IPR002416">
    <property type="entry name" value="T2SS_protein-GspH"/>
</dbReference>
<dbReference type="InterPro" id="IPR045584">
    <property type="entry name" value="Pilin-like"/>
</dbReference>
<organism evidence="14 15">
    <name type="scientific">Sphingomonas psychrolutea</name>
    <dbReference type="NCBI Taxonomy" id="1259676"/>
    <lineage>
        <taxon>Bacteria</taxon>
        <taxon>Pseudomonadati</taxon>
        <taxon>Pseudomonadota</taxon>
        <taxon>Alphaproteobacteria</taxon>
        <taxon>Sphingomonadales</taxon>
        <taxon>Sphingomonadaceae</taxon>
        <taxon>Sphingomonas</taxon>
    </lineage>
</organism>
<dbReference type="Pfam" id="PF07963">
    <property type="entry name" value="N_methyl"/>
    <property type="match status" value="1"/>
</dbReference>
<evidence type="ECO:0000256" key="4">
    <source>
        <dbReference type="ARBA" id="ARBA00022481"/>
    </source>
</evidence>
<feature type="compositionally biased region" description="Polar residues" evidence="11">
    <location>
        <begin position="99"/>
        <end position="111"/>
    </location>
</feature>
<dbReference type="SUPFAM" id="SSF54523">
    <property type="entry name" value="Pili subunits"/>
    <property type="match status" value="1"/>
</dbReference>
<gene>
    <name evidence="14" type="ORF">GCM10011395_17990</name>
</gene>
<evidence type="ECO:0000256" key="11">
    <source>
        <dbReference type="SAM" id="MobiDB-lite"/>
    </source>
</evidence>
<keyword evidence="15" id="KW-1185">Reference proteome</keyword>
<feature type="transmembrane region" description="Helical" evidence="12">
    <location>
        <begin position="12"/>
        <end position="36"/>
    </location>
</feature>
<evidence type="ECO:0000256" key="3">
    <source>
        <dbReference type="ARBA" id="ARBA00022475"/>
    </source>
</evidence>
<evidence type="ECO:0000256" key="7">
    <source>
        <dbReference type="ARBA" id="ARBA00022989"/>
    </source>
</evidence>
<protein>
    <recommendedName>
        <fullName evidence="2">Type II secretion system protein H</fullName>
    </recommendedName>
    <alternativeName>
        <fullName evidence="10">General secretion pathway protein H</fullName>
    </alternativeName>
</protein>